<dbReference type="InterPro" id="IPR036513">
    <property type="entry name" value="STAS_dom_sf"/>
</dbReference>
<proteinExistence type="inferred from homology"/>
<dbReference type="SUPFAM" id="SSF52091">
    <property type="entry name" value="SpoIIaa-like"/>
    <property type="match status" value="1"/>
</dbReference>
<evidence type="ECO:0000259" key="3">
    <source>
        <dbReference type="PROSITE" id="PS50801"/>
    </source>
</evidence>
<accession>A0A4Q7ZJT9</accession>
<dbReference type="CDD" id="cd07043">
    <property type="entry name" value="STAS_anti-anti-sigma_factors"/>
    <property type="match status" value="1"/>
</dbReference>
<dbReference type="InterPro" id="IPR058548">
    <property type="entry name" value="MlaB-like_STAS"/>
</dbReference>
<dbReference type="NCBIfam" id="TIGR00377">
    <property type="entry name" value="ant_ant_sig"/>
    <property type="match status" value="1"/>
</dbReference>
<sequence>MNVSRHDDGAGAVRLALAGELELSTVDQLREHVTREFGTVQRPQQLVIDMAAVTFCDSTGLAALIDARATAADHHADFSVINPSRMTRTIMQVTGLLELLTGADEPCPL</sequence>
<dbReference type="EMBL" id="SHKY01000001">
    <property type="protein sequence ID" value="RZU51172.1"/>
    <property type="molecule type" value="Genomic_DNA"/>
</dbReference>
<evidence type="ECO:0000256" key="1">
    <source>
        <dbReference type="ARBA" id="ARBA00009013"/>
    </source>
</evidence>
<evidence type="ECO:0000313" key="5">
    <source>
        <dbReference type="Proteomes" id="UP000292564"/>
    </source>
</evidence>
<dbReference type="RefSeq" id="WP_165449478.1">
    <property type="nucleotide sequence ID" value="NZ_SHKY01000001.1"/>
</dbReference>
<dbReference type="PANTHER" id="PTHR33495:SF2">
    <property type="entry name" value="ANTI-SIGMA FACTOR ANTAGONIST TM_1081-RELATED"/>
    <property type="match status" value="1"/>
</dbReference>
<dbReference type="PANTHER" id="PTHR33495">
    <property type="entry name" value="ANTI-SIGMA FACTOR ANTAGONIST TM_1081-RELATED-RELATED"/>
    <property type="match status" value="1"/>
</dbReference>
<keyword evidence="5" id="KW-1185">Reference proteome</keyword>
<gene>
    <name evidence="4" type="ORF">EV385_2973</name>
</gene>
<evidence type="ECO:0000313" key="4">
    <source>
        <dbReference type="EMBL" id="RZU51172.1"/>
    </source>
</evidence>
<comment type="similarity">
    <text evidence="1 2">Belongs to the anti-sigma-factor antagonist family.</text>
</comment>
<organism evidence="4 5">
    <name type="scientific">Krasilnikovia cinnamomea</name>
    <dbReference type="NCBI Taxonomy" id="349313"/>
    <lineage>
        <taxon>Bacteria</taxon>
        <taxon>Bacillati</taxon>
        <taxon>Actinomycetota</taxon>
        <taxon>Actinomycetes</taxon>
        <taxon>Micromonosporales</taxon>
        <taxon>Micromonosporaceae</taxon>
        <taxon>Krasilnikovia</taxon>
    </lineage>
</organism>
<comment type="caution">
    <text evidence="4">The sequence shown here is derived from an EMBL/GenBank/DDBJ whole genome shotgun (WGS) entry which is preliminary data.</text>
</comment>
<dbReference type="AlphaFoldDB" id="A0A4Q7ZJT9"/>
<dbReference type="Gene3D" id="3.30.750.24">
    <property type="entry name" value="STAS domain"/>
    <property type="match status" value="1"/>
</dbReference>
<dbReference type="PROSITE" id="PS50801">
    <property type="entry name" value="STAS"/>
    <property type="match status" value="1"/>
</dbReference>
<feature type="domain" description="STAS" evidence="3">
    <location>
        <begin position="11"/>
        <end position="109"/>
    </location>
</feature>
<dbReference type="GO" id="GO:0043856">
    <property type="term" value="F:anti-sigma factor antagonist activity"/>
    <property type="evidence" value="ECO:0007669"/>
    <property type="project" value="InterPro"/>
</dbReference>
<dbReference type="Pfam" id="PF13466">
    <property type="entry name" value="STAS_2"/>
    <property type="match status" value="1"/>
</dbReference>
<dbReference type="InterPro" id="IPR003658">
    <property type="entry name" value="Anti-sigma_ant"/>
</dbReference>
<reference evidence="4 5" key="1">
    <citation type="submission" date="2019-02" db="EMBL/GenBank/DDBJ databases">
        <title>Sequencing the genomes of 1000 actinobacteria strains.</title>
        <authorList>
            <person name="Klenk H.-P."/>
        </authorList>
    </citation>
    <scope>NUCLEOTIDE SEQUENCE [LARGE SCALE GENOMIC DNA]</scope>
    <source>
        <strain evidence="4 5">DSM 45162</strain>
    </source>
</reference>
<name>A0A4Q7ZJT9_9ACTN</name>
<dbReference type="InterPro" id="IPR002645">
    <property type="entry name" value="STAS_dom"/>
</dbReference>
<dbReference type="Proteomes" id="UP000292564">
    <property type="component" value="Unassembled WGS sequence"/>
</dbReference>
<evidence type="ECO:0000256" key="2">
    <source>
        <dbReference type="RuleBase" id="RU003749"/>
    </source>
</evidence>
<protein>
    <recommendedName>
        <fullName evidence="2">Anti-sigma factor antagonist</fullName>
    </recommendedName>
</protein>